<reference evidence="1" key="1">
    <citation type="submission" date="2025-08" db="UniProtKB">
        <authorList>
            <consortium name="RefSeq"/>
        </authorList>
    </citation>
    <scope>IDENTIFICATION</scope>
    <source>
        <tissue evidence="1">Whole insect</tissue>
    </source>
</reference>
<organism evidence="1">
    <name type="scientific">Diabrotica virgifera virgifera</name>
    <name type="common">western corn rootworm</name>
    <dbReference type="NCBI Taxonomy" id="50390"/>
    <lineage>
        <taxon>Eukaryota</taxon>
        <taxon>Metazoa</taxon>
        <taxon>Ecdysozoa</taxon>
        <taxon>Arthropoda</taxon>
        <taxon>Hexapoda</taxon>
        <taxon>Insecta</taxon>
        <taxon>Pterygota</taxon>
        <taxon>Neoptera</taxon>
        <taxon>Endopterygota</taxon>
        <taxon>Coleoptera</taxon>
        <taxon>Polyphaga</taxon>
        <taxon>Cucujiformia</taxon>
        <taxon>Chrysomeloidea</taxon>
        <taxon>Chrysomelidae</taxon>
        <taxon>Galerucinae</taxon>
        <taxon>Diabroticina</taxon>
        <taxon>Diabroticites</taxon>
        <taxon>Diabrotica</taxon>
    </lineage>
</organism>
<protein>
    <submittedName>
        <fullName evidence="1">Phosphatidylinositol 4,5-bisphosphate 3-kinase catalytic subunit beta isoform-like</fullName>
    </submittedName>
</protein>
<accession>A0A6P7GX35</accession>
<name>A0A6P7GX35_DIAVI</name>
<dbReference type="Gene3D" id="3.30.1010.10">
    <property type="entry name" value="Phosphatidylinositol 3-kinase Catalytic Subunit, Chain A, domain 4"/>
    <property type="match status" value="1"/>
</dbReference>
<dbReference type="RefSeq" id="XP_028148380.1">
    <property type="nucleotide sequence ID" value="XM_028292579.1"/>
</dbReference>
<gene>
    <name evidence="1" type="primary">LOC114341769</name>
</gene>
<dbReference type="InParanoid" id="A0A6P7GX35"/>
<dbReference type="AlphaFoldDB" id="A0A6P7GX35"/>
<proteinExistence type="predicted"/>
<evidence type="ECO:0000313" key="1">
    <source>
        <dbReference type="RefSeq" id="XP_028148380.1"/>
    </source>
</evidence>
<sequence>MAVPAVSVRFGLILEAYCRGTQEHIGILQKQLECLERLKICSELVRQSKDKEKGKAALKEYLSESVTEMAITHTRSPLNPMFRCTKIK</sequence>